<comment type="subcellular location">
    <subcellularLocation>
        <location evidence="1">Cytoplasm</location>
        <location evidence="1">Nucleoid</location>
    </subcellularLocation>
</comment>
<dbReference type="GO" id="GO:0005694">
    <property type="term" value="C:chromosome"/>
    <property type="evidence" value="ECO:0007669"/>
    <property type="project" value="TreeGrafter"/>
</dbReference>
<evidence type="ECO:0000256" key="3">
    <source>
        <dbReference type="ARBA" id="ARBA00023125"/>
    </source>
</evidence>
<dbReference type="GO" id="GO:0007059">
    <property type="term" value="P:chromosome segregation"/>
    <property type="evidence" value="ECO:0007669"/>
    <property type="project" value="TreeGrafter"/>
</dbReference>
<evidence type="ECO:0000256" key="4">
    <source>
        <dbReference type="SAM" id="Coils"/>
    </source>
</evidence>
<feature type="domain" description="ParB-like N-terminal" evidence="5">
    <location>
        <begin position="25"/>
        <end position="115"/>
    </location>
</feature>
<dbReference type="InterPro" id="IPR004437">
    <property type="entry name" value="ParB/RepB/Spo0J"/>
</dbReference>
<evidence type="ECO:0000259" key="5">
    <source>
        <dbReference type="SMART" id="SM00470"/>
    </source>
</evidence>
<evidence type="ECO:0000313" key="7">
    <source>
        <dbReference type="Proteomes" id="UP000243605"/>
    </source>
</evidence>
<dbReference type="PANTHER" id="PTHR33375">
    <property type="entry name" value="CHROMOSOME-PARTITIONING PROTEIN PARB-RELATED"/>
    <property type="match status" value="1"/>
</dbReference>
<keyword evidence="7" id="KW-1185">Reference proteome</keyword>
<dbReference type="InterPro" id="IPR003115">
    <property type="entry name" value="ParB_N"/>
</dbReference>
<dbReference type="InterPro" id="IPR041468">
    <property type="entry name" value="HTH_ParB/Spo0J"/>
</dbReference>
<dbReference type="Pfam" id="PF02195">
    <property type="entry name" value="ParB_N"/>
    <property type="match status" value="1"/>
</dbReference>
<organism evidence="6 7">
    <name type="scientific">Aliicoccus persicus</name>
    <dbReference type="NCBI Taxonomy" id="930138"/>
    <lineage>
        <taxon>Bacteria</taxon>
        <taxon>Bacillati</taxon>
        <taxon>Bacillota</taxon>
        <taxon>Bacilli</taxon>
        <taxon>Bacillales</taxon>
        <taxon>Staphylococcaceae</taxon>
        <taxon>Aliicoccus</taxon>
    </lineage>
</organism>
<dbReference type="InterPro" id="IPR050336">
    <property type="entry name" value="Chromosome_partition/occlusion"/>
</dbReference>
<dbReference type="AlphaFoldDB" id="A0A662Z227"/>
<dbReference type="Pfam" id="PF17762">
    <property type="entry name" value="HTH_ParB"/>
    <property type="match status" value="1"/>
</dbReference>
<dbReference type="SMART" id="SM00470">
    <property type="entry name" value="ParB"/>
    <property type="match status" value="1"/>
</dbReference>
<feature type="coiled-coil region" evidence="4">
    <location>
        <begin position="199"/>
        <end position="253"/>
    </location>
</feature>
<gene>
    <name evidence="6" type="ORF">SAMN05192557_0804</name>
</gene>
<dbReference type="InterPro" id="IPR036086">
    <property type="entry name" value="ParB/Sulfiredoxin_sf"/>
</dbReference>
<dbReference type="RefSeq" id="WP_091474148.1">
    <property type="nucleotide sequence ID" value="NZ_FOIT01000002.1"/>
</dbReference>
<dbReference type="Gene3D" id="1.10.10.2830">
    <property type="match status" value="1"/>
</dbReference>
<evidence type="ECO:0000313" key="6">
    <source>
        <dbReference type="EMBL" id="SEV92530.1"/>
    </source>
</evidence>
<dbReference type="FunFam" id="1.10.10.2830:FF:000001">
    <property type="entry name" value="Chromosome partitioning protein ParB"/>
    <property type="match status" value="1"/>
</dbReference>
<name>A0A662Z227_9STAP</name>
<dbReference type="NCBIfam" id="TIGR00180">
    <property type="entry name" value="parB_part"/>
    <property type="match status" value="1"/>
</dbReference>
<comment type="similarity">
    <text evidence="2">Belongs to the ParB family.</text>
</comment>
<evidence type="ECO:0000256" key="2">
    <source>
        <dbReference type="ARBA" id="ARBA00006295"/>
    </source>
</evidence>
<dbReference type="GO" id="GO:0045881">
    <property type="term" value="P:positive regulation of sporulation resulting in formation of a cellular spore"/>
    <property type="evidence" value="ECO:0007669"/>
    <property type="project" value="TreeGrafter"/>
</dbReference>
<dbReference type="CDD" id="cd16393">
    <property type="entry name" value="SPO0J_N"/>
    <property type="match status" value="1"/>
</dbReference>
<protein>
    <submittedName>
        <fullName evidence="6">Effector of nucleoid occlusion Noc</fullName>
    </submittedName>
</protein>
<dbReference type="SUPFAM" id="SSF109709">
    <property type="entry name" value="KorB DNA-binding domain-like"/>
    <property type="match status" value="1"/>
</dbReference>
<dbReference type="PANTHER" id="PTHR33375:SF8">
    <property type="entry name" value="NUCLEOID OCCLUSION PROTEIN"/>
    <property type="match status" value="1"/>
</dbReference>
<dbReference type="GO" id="GO:0003677">
    <property type="term" value="F:DNA binding"/>
    <property type="evidence" value="ECO:0007669"/>
    <property type="project" value="UniProtKB-KW"/>
</dbReference>
<evidence type="ECO:0000256" key="1">
    <source>
        <dbReference type="ARBA" id="ARBA00004453"/>
    </source>
</evidence>
<sequence>MSKPFSRLFELIEKKTTQPNKDELVRVRVDHIVPNKYQPRTQFNETRIEELATSISQHGLLQPITVRPIQEGFYEIIAGERRFRALCKLGFIETEVIVRYMSDDETAAIALIENIQREDLSPIEEAIAYEKLLAIQGITQKDLAESIGKSPSFIANKLRLLKLSDDVKEALLNFEISERHARALLPMSDDSQKTIVRRVKKEKLNVRETEELVKKHKEMPGTLDFSDDVVFMMNDLNHEIEQLKHKGLDVESQTKETDDLIEVIVRVKKN</sequence>
<dbReference type="Gene3D" id="3.90.1530.30">
    <property type="match status" value="1"/>
</dbReference>
<proteinExistence type="inferred from homology"/>
<dbReference type="SUPFAM" id="SSF110849">
    <property type="entry name" value="ParB/Sulfiredoxin"/>
    <property type="match status" value="1"/>
</dbReference>
<accession>A0A662Z227</accession>
<dbReference type="Proteomes" id="UP000243605">
    <property type="component" value="Unassembled WGS sequence"/>
</dbReference>
<dbReference type="FunFam" id="3.90.1530.30:FF:000001">
    <property type="entry name" value="Chromosome partitioning protein ParB"/>
    <property type="match status" value="1"/>
</dbReference>
<keyword evidence="3" id="KW-0238">DNA-binding</keyword>
<dbReference type="OrthoDB" id="9802051at2"/>
<dbReference type="GO" id="GO:0009295">
    <property type="term" value="C:nucleoid"/>
    <property type="evidence" value="ECO:0007669"/>
    <property type="project" value="UniProtKB-SubCell"/>
</dbReference>
<dbReference type="EMBL" id="FOIT01000002">
    <property type="protein sequence ID" value="SEV92530.1"/>
    <property type="molecule type" value="Genomic_DNA"/>
</dbReference>
<reference evidence="6 7" key="1">
    <citation type="submission" date="2016-10" db="EMBL/GenBank/DDBJ databases">
        <authorList>
            <person name="Varghese N."/>
            <person name="Submissions S."/>
        </authorList>
    </citation>
    <scope>NUCLEOTIDE SEQUENCE [LARGE SCALE GENOMIC DNA]</scope>
    <source>
        <strain evidence="6 7">IBRC-M10081</strain>
    </source>
</reference>
<keyword evidence="4" id="KW-0175">Coiled coil</keyword>